<proteinExistence type="predicted"/>
<dbReference type="Proteomes" id="UP001558652">
    <property type="component" value="Unassembled WGS sequence"/>
</dbReference>
<evidence type="ECO:0000256" key="1">
    <source>
        <dbReference type="SAM" id="Phobius"/>
    </source>
</evidence>
<evidence type="ECO:0000313" key="4">
    <source>
        <dbReference type="Proteomes" id="UP001558652"/>
    </source>
</evidence>
<feature type="transmembrane region" description="Helical" evidence="1">
    <location>
        <begin position="100"/>
        <end position="122"/>
    </location>
</feature>
<feature type="signal peptide" evidence="2">
    <location>
        <begin position="1"/>
        <end position="26"/>
    </location>
</feature>
<keyword evidence="1" id="KW-1133">Transmembrane helix</keyword>
<dbReference type="PANTHER" id="PTHR31186">
    <property type="entry name" value="MODULATOR OF SMOOTHENED PROTEIN"/>
    <property type="match status" value="1"/>
</dbReference>
<keyword evidence="1" id="KW-0472">Membrane</keyword>
<reference evidence="3 4" key="1">
    <citation type="submission" date="2024-07" db="EMBL/GenBank/DDBJ databases">
        <title>Chromosome-level genome assembly of the water stick insect Ranatra chinensis (Heteroptera: Nepidae).</title>
        <authorList>
            <person name="Liu X."/>
        </authorList>
    </citation>
    <scope>NUCLEOTIDE SEQUENCE [LARGE SCALE GENOMIC DNA]</scope>
    <source>
        <strain evidence="3">Cailab_2021Rc</strain>
        <tissue evidence="3">Muscle</tissue>
    </source>
</reference>
<gene>
    <name evidence="3" type="ORF">AAG570_003641</name>
</gene>
<dbReference type="PANTHER" id="PTHR31186:SF1">
    <property type="entry name" value="MODULATOR OF SMOOTHENED PROTEIN"/>
    <property type="match status" value="1"/>
</dbReference>
<dbReference type="Gene3D" id="1.20.140.150">
    <property type="match status" value="1"/>
</dbReference>
<evidence type="ECO:0000256" key="2">
    <source>
        <dbReference type="SAM" id="SignalP"/>
    </source>
</evidence>
<keyword evidence="1" id="KW-0812">Transmembrane</keyword>
<name>A0ABD0Y480_9HEMI</name>
<sequence>MDKLTMISSTLFTAANIFAIASLAMPDWIITDVGGDGDTRLGLMRTCMTVYNRPQICFTPDLQPEWVCALVCIFLGCMCITSTIILLVSSFWEPNTIPYARWVGFTAMVLFCLAAVIFPMGFHVDEIGGQPYQLPNSHQVGISYILFVLSLWVTVISELFAGKVCLPHF</sequence>
<evidence type="ECO:0000313" key="3">
    <source>
        <dbReference type="EMBL" id="KAL1122236.1"/>
    </source>
</evidence>
<feature type="transmembrane region" description="Helical" evidence="1">
    <location>
        <begin position="66"/>
        <end position="88"/>
    </location>
</feature>
<feature type="chain" id="PRO_5044843909" evidence="2">
    <location>
        <begin position="27"/>
        <end position="169"/>
    </location>
</feature>
<protein>
    <submittedName>
        <fullName evidence="3">Uncharacterized protein</fullName>
    </submittedName>
</protein>
<comment type="caution">
    <text evidence="3">The sequence shown here is derived from an EMBL/GenBank/DDBJ whole genome shotgun (WGS) entry which is preliminary data.</text>
</comment>
<dbReference type="FunFam" id="1.20.140.150:FF:000006">
    <property type="entry name" value="uncharacterized protein C16orf52 homolog"/>
    <property type="match status" value="1"/>
</dbReference>
<accession>A0ABD0Y480</accession>
<dbReference type="EMBL" id="JBFDAA010000014">
    <property type="protein sequence ID" value="KAL1122236.1"/>
    <property type="molecule type" value="Genomic_DNA"/>
</dbReference>
<feature type="transmembrane region" description="Helical" evidence="1">
    <location>
        <begin position="142"/>
        <end position="161"/>
    </location>
</feature>
<keyword evidence="4" id="KW-1185">Reference proteome</keyword>
<organism evidence="3 4">
    <name type="scientific">Ranatra chinensis</name>
    <dbReference type="NCBI Taxonomy" id="642074"/>
    <lineage>
        <taxon>Eukaryota</taxon>
        <taxon>Metazoa</taxon>
        <taxon>Ecdysozoa</taxon>
        <taxon>Arthropoda</taxon>
        <taxon>Hexapoda</taxon>
        <taxon>Insecta</taxon>
        <taxon>Pterygota</taxon>
        <taxon>Neoptera</taxon>
        <taxon>Paraneoptera</taxon>
        <taxon>Hemiptera</taxon>
        <taxon>Heteroptera</taxon>
        <taxon>Panheteroptera</taxon>
        <taxon>Nepomorpha</taxon>
        <taxon>Nepidae</taxon>
        <taxon>Ranatrinae</taxon>
        <taxon>Ranatra</taxon>
    </lineage>
</organism>
<dbReference type="Pfam" id="PF18800">
    <property type="entry name" value="Atthog"/>
    <property type="match status" value="1"/>
</dbReference>
<keyword evidence="2" id="KW-0732">Signal</keyword>
<dbReference type="AlphaFoldDB" id="A0ABD0Y480"/>
<dbReference type="InterPro" id="IPR037663">
    <property type="entry name" value="Mosmo"/>
</dbReference>